<gene>
    <name evidence="2" type="ORF">AKJ51_04280</name>
</gene>
<dbReference type="Proteomes" id="UP000070263">
    <property type="component" value="Unassembled WGS sequence"/>
</dbReference>
<keyword evidence="1" id="KW-0472">Membrane</keyword>
<dbReference type="NCBIfam" id="NF003114">
    <property type="entry name" value="PRK04032.1"/>
    <property type="match status" value="1"/>
</dbReference>
<dbReference type="PANTHER" id="PTHR39650">
    <property type="entry name" value="CDP-ARCHAEOL SYNTHASE"/>
    <property type="match status" value="1"/>
</dbReference>
<accession>A0A133VI02</accession>
<sequence length="175" mass="19634">MIFKTIIRALWLIFPAYVANATPVLCEGNVSIDGGKNFFDGNRILGDGKSIEGFFTGFIMGGSVGVLQIFAWTNPEVQIILKTQVWNWKVPILLSLGALLGDMVASFLKRRKDIPSGKSILLLDQLDFIIGAFLLVSLVWIPGWRVFLIWIVITPWIHLATNFFAYKLNFKSKPC</sequence>
<keyword evidence="3" id="KW-1185">Reference proteome</keyword>
<organism evidence="2 3">
    <name type="scientific">candidate division MSBL1 archaeon SCGC-AAA382A20</name>
    <dbReference type="NCBI Taxonomy" id="1698280"/>
    <lineage>
        <taxon>Archaea</taxon>
        <taxon>Methanobacteriati</taxon>
        <taxon>Methanobacteriota</taxon>
        <taxon>candidate division MSBL1</taxon>
    </lineage>
</organism>
<proteinExistence type="predicted"/>
<keyword evidence="1" id="KW-1133">Transmembrane helix</keyword>
<protein>
    <recommendedName>
        <fullName evidence="4">CDP-2,3-bis-(O-geranylgeranyl)-sn-glycerol synthase</fullName>
    </recommendedName>
</protein>
<dbReference type="EMBL" id="LHYE01000059">
    <property type="protein sequence ID" value="KXB06062.1"/>
    <property type="molecule type" value="Genomic_DNA"/>
</dbReference>
<dbReference type="AlphaFoldDB" id="A0A133VI02"/>
<evidence type="ECO:0000313" key="2">
    <source>
        <dbReference type="EMBL" id="KXB06062.1"/>
    </source>
</evidence>
<evidence type="ECO:0000313" key="3">
    <source>
        <dbReference type="Proteomes" id="UP000070263"/>
    </source>
</evidence>
<comment type="caution">
    <text evidence="2">The sequence shown here is derived from an EMBL/GenBank/DDBJ whole genome shotgun (WGS) entry which is preliminary data.</text>
</comment>
<evidence type="ECO:0000256" key="1">
    <source>
        <dbReference type="SAM" id="Phobius"/>
    </source>
</evidence>
<evidence type="ECO:0008006" key="4">
    <source>
        <dbReference type="Google" id="ProtNLM"/>
    </source>
</evidence>
<dbReference type="InterPro" id="IPR032690">
    <property type="entry name" value="CarS"/>
</dbReference>
<keyword evidence="1" id="KW-0812">Transmembrane</keyword>
<name>A0A133VI02_9EURY</name>
<reference evidence="2 3" key="1">
    <citation type="journal article" date="2016" name="Sci. Rep.">
        <title>Metabolic traits of an uncultured archaeal lineage -MSBL1- from brine pools of the Red Sea.</title>
        <authorList>
            <person name="Mwirichia R."/>
            <person name="Alam I."/>
            <person name="Rashid M."/>
            <person name="Vinu M."/>
            <person name="Ba-Alawi W."/>
            <person name="Anthony Kamau A."/>
            <person name="Kamanda Ngugi D."/>
            <person name="Goker M."/>
            <person name="Klenk H.P."/>
            <person name="Bajic V."/>
            <person name="Stingl U."/>
        </authorList>
    </citation>
    <scope>NUCLEOTIDE SEQUENCE [LARGE SCALE GENOMIC DNA]</scope>
    <source>
        <strain evidence="2">SCGC-AAA382A20</strain>
    </source>
</reference>
<feature type="transmembrane region" description="Helical" evidence="1">
    <location>
        <begin position="147"/>
        <end position="166"/>
    </location>
</feature>
<feature type="transmembrane region" description="Helical" evidence="1">
    <location>
        <begin position="120"/>
        <end position="141"/>
    </location>
</feature>
<dbReference type="Pfam" id="PF01864">
    <property type="entry name" value="CarS-like"/>
    <property type="match status" value="1"/>
</dbReference>
<feature type="transmembrane region" description="Helical" evidence="1">
    <location>
        <begin position="92"/>
        <end position="108"/>
    </location>
</feature>
<dbReference type="PATRIC" id="fig|1698280.3.peg.1021"/>
<feature type="transmembrane region" description="Helical" evidence="1">
    <location>
        <begin position="53"/>
        <end position="72"/>
    </location>
</feature>
<dbReference type="PANTHER" id="PTHR39650:SF1">
    <property type="entry name" value="CDP-ARCHAEOL SYNTHASE"/>
    <property type="match status" value="1"/>
</dbReference>